<dbReference type="Gene3D" id="1.10.260.40">
    <property type="entry name" value="lambda repressor-like DNA-binding domains"/>
    <property type="match status" value="2"/>
</dbReference>
<dbReference type="Pfam" id="PF01381">
    <property type="entry name" value="HTH_3"/>
    <property type="match status" value="1"/>
</dbReference>
<gene>
    <name evidence="3" type="ORF">VRLFYP33_00361</name>
</gene>
<dbReference type="InterPro" id="IPR010982">
    <property type="entry name" value="Lambda_DNA-bd_dom_sf"/>
</dbReference>
<name>A0A6N2Z0C9_9FIRM</name>
<dbReference type="CDD" id="cd00093">
    <property type="entry name" value="HTH_XRE"/>
    <property type="match status" value="2"/>
</dbReference>
<keyword evidence="1" id="KW-0238">DNA-binding</keyword>
<accession>A0A6N2Z0C9</accession>
<dbReference type="SMART" id="SM00530">
    <property type="entry name" value="HTH_XRE"/>
    <property type="match status" value="2"/>
</dbReference>
<evidence type="ECO:0000313" key="3">
    <source>
        <dbReference type="EMBL" id="VYT71913.1"/>
    </source>
</evidence>
<organism evidence="3">
    <name type="scientific">Veillonella ratti</name>
    <dbReference type="NCBI Taxonomy" id="103892"/>
    <lineage>
        <taxon>Bacteria</taxon>
        <taxon>Bacillati</taxon>
        <taxon>Bacillota</taxon>
        <taxon>Negativicutes</taxon>
        <taxon>Veillonellales</taxon>
        <taxon>Veillonellaceae</taxon>
        <taxon>Veillonella</taxon>
    </lineage>
</organism>
<dbReference type="RefSeq" id="WP_156704010.1">
    <property type="nucleotide sequence ID" value="NZ_CACRUX010000012.1"/>
</dbReference>
<dbReference type="InterPro" id="IPR001387">
    <property type="entry name" value="Cro/C1-type_HTH"/>
</dbReference>
<dbReference type="PANTHER" id="PTHR46797">
    <property type="entry name" value="HTH-TYPE TRANSCRIPTIONAL REGULATOR"/>
    <property type="match status" value="1"/>
</dbReference>
<dbReference type="PROSITE" id="PS50943">
    <property type="entry name" value="HTH_CROC1"/>
    <property type="match status" value="2"/>
</dbReference>
<dbReference type="SUPFAM" id="SSF47413">
    <property type="entry name" value="lambda repressor-like DNA-binding domains"/>
    <property type="match status" value="2"/>
</dbReference>
<sequence>MDFMELIREKRREQKMTMKELADKVGVSEGTVSRWESGGITSLRNTTAVALSKALNIPLEELVGRTNRNEIVHGGSPKQVITFDPDFDKYGPEVGRIRHEILQKYVSMSAFAEIIDMPYSTLQSIFGNFKGATLSNLQKIATGLNTTIDGLMGIAPQTPANYSPVLARAQEELSPEDLAKVEEIAAMYLKIKEDKT</sequence>
<dbReference type="PANTHER" id="PTHR46797:SF1">
    <property type="entry name" value="METHYLPHOSPHONATE SYNTHASE"/>
    <property type="match status" value="1"/>
</dbReference>
<dbReference type="GO" id="GO:0003700">
    <property type="term" value="F:DNA-binding transcription factor activity"/>
    <property type="evidence" value="ECO:0007669"/>
    <property type="project" value="TreeGrafter"/>
</dbReference>
<feature type="domain" description="HTH cro/C1-type" evidence="2">
    <location>
        <begin position="97"/>
        <end position="151"/>
    </location>
</feature>
<protein>
    <submittedName>
        <fullName evidence="3">Anaerobic benzoate catabolism transcriptional regulator</fullName>
    </submittedName>
</protein>
<dbReference type="GO" id="GO:0003677">
    <property type="term" value="F:DNA binding"/>
    <property type="evidence" value="ECO:0007669"/>
    <property type="project" value="UniProtKB-KW"/>
</dbReference>
<evidence type="ECO:0000259" key="2">
    <source>
        <dbReference type="PROSITE" id="PS50943"/>
    </source>
</evidence>
<dbReference type="GO" id="GO:0005829">
    <property type="term" value="C:cytosol"/>
    <property type="evidence" value="ECO:0007669"/>
    <property type="project" value="TreeGrafter"/>
</dbReference>
<proteinExistence type="predicted"/>
<dbReference type="EMBL" id="CACRUX010000012">
    <property type="protein sequence ID" value="VYT71913.1"/>
    <property type="molecule type" value="Genomic_DNA"/>
</dbReference>
<dbReference type="InterPro" id="IPR050807">
    <property type="entry name" value="TransReg_Diox_bact_type"/>
</dbReference>
<evidence type="ECO:0000256" key="1">
    <source>
        <dbReference type="ARBA" id="ARBA00023125"/>
    </source>
</evidence>
<feature type="domain" description="HTH cro/C1-type" evidence="2">
    <location>
        <begin position="7"/>
        <end position="62"/>
    </location>
</feature>
<reference evidence="3" key="1">
    <citation type="submission" date="2019-11" db="EMBL/GenBank/DDBJ databases">
        <authorList>
            <person name="Feng L."/>
        </authorList>
    </citation>
    <scope>NUCLEOTIDE SEQUENCE</scope>
    <source>
        <strain evidence="3">VrattiLFYP33</strain>
    </source>
</reference>
<dbReference type="AlphaFoldDB" id="A0A6N2Z0C9"/>